<evidence type="ECO:0000313" key="5">
    <source>
        <dbReference type="WBParaSite" id="TCONS_00013112.p1"/>
    </source>
</evidence>
<feature type="chain" id="PRO_5005327523" evidence="2">
    <location>
        <begin position="24"/>
        <end position="99"/>
    </location>
</feature>
<name>A0A0K0E615_STRER</name>
<keyword evidence="1" id="KW-1133">Transmembrane helix</keyword>
<keyword evidence="2" id="KW-0732">Signal</keyword>
<dbReference type="WBParaSite" id="TCONS_00013112.p1">
    <property type="protein sequence ID" value="TCONS_00013112.p1"/>
    <property type="gene ID" value="XLOC_008914"/>
</dbReference>
<dbReference type="Proteomes" id="UP000035681">
    <property type="component" value="Unplaced"/>
</dbReference>
<evidence type="ECO:0000313" key="4">
    <source>
        <dbReference type="WBParaSite" id="SSTP_0000494600.1"/>
    </source>
</evidence>
<feature type="transmembrane region" description="Helical" evidence="1">
    <location>
        <begin position="39"/>
        <end position="70"/>
    </location>
</feature>
<keyword evidence="1" id="KW-0472">Membrane</keyword>
<feature type="signal peptide" evidence="2">
    <location>
        <begin position="1"/>
        <end position="23"/>
    </location>
</feature>
<dbReference type="AlphaFoldDB" id="A0A0K0E615"/>
<proteinExistence type="predicted"/>
<keyword evidence="1" id="KW-0812">Transmembrane</keyword>
<keyword evidence="3" id="KW-1185">Reference proteome</keyword>
<organism evidence="4">
    <name type="scientific">Strongyloides stercoralis</name>
    <name type="common">Threadworm</name>
    <dbReference type="NCBI Taxonomy" id="6248"/>
    <lineage>
        <taxon>Eukaryota</taxon>
        <taxon>Metazoa</taxon>
        <taxon>Ecdysozoa</taxon>
        <taxon>Nematoda</taxon>
        <taxon>Chromadorea</taxon>
        <taxon>Rhabditida</taxon>
        <taxon>Tylenchina</taxon>
        <taxon>Panagrolaimomorpha</taxon>
        <taxon>Strongyloidoidea</taxon>
        <taxon>Strongyloididae</taxon>
        <taxon>Strongyloides</taxon>
    </lineage>
</organism>
<evidence type="ECO:0000256" key="2">
    <source>
        <dbReference type="SAM" id="SignalP"/>
    </source>
</evidence>
<accession>A0A0K0E615</accession>
<protein>
    <submittedName>
        <fullName evidence="4 5">Uncharacterized protein</fullName>
    </submittedName>
</protein>
<dbReference type="WBParaSite" id="SSTP_0000494600.1">
    <property type="protein sequence ID" value="SSTP_0000494600.1"/>
    <property type="gene ID" value="SSTP_0000494600"/>
</dbReference>
<evidence type="ECO:0000256" key="1">
    <source>
        <dbReference type="SAM" id="Phobius"/>
    </source>
</evidence>
<sequence length="99" mass="11511">MFSNFYIKIRILIIFILIKFTQSDYQYDYDMGLMPTTKLSAWVPIVVGINGTIIIFTFCCLISLVVNYFCKLRRKYKNNNGEELNEVVSMSIINLSSFA</sequence>
<reference evidence="4" key="1">
    <citation type="submission" date="2015-08" db="UniProtKB">
        <authorList>
            <consortium name="WormBaseParasite"/>
        </authorList>
    </citation>
    <scope>IDENTIFICATION</scope>
</reference>
<evidence type="ECO:0000313" key="3">
    <source>
        <dbReference type="Proteomes" id="UP000035681"/>
    </source>
</evidence>